<name>A0A9P4VQL0_9PEZI</name>
<keyword evidence="3" id="KW-1185">Reference proteome</keyword>
<feature type="compositionally biased region" description="Basic residues" evidence="1">
    <location>
        <begin position="37"/>
        <end position="46"/>
    </location>
</feature>
<dbReference type="EMBL" id="MU006097">
    <property type="protein sequence ID" value="KAF2838440.1"/>
    <property type="molecule type" value="Genomic_DNA"/>
</dbReference>
<evidence type="ECO:0000313" key="3">
    <source>
        <dbReference type="Proteomes" id="UP000799429"/>
    </source>
</evidence>
<evidence type="ECO:0000313" key="2">
    <source>
        <dbReference type="EMBL" id="KAF2838440.1"/>
    </source>
</evidence>
<feature type="compositionally biased region" description="Low complexity" evidence="1">
    <location>
        <begin position="47"/>
        <end position="57"/>
    </location>
</feature>
<proteinExistence type="predicted"/>
<feature type="region of interest" description="Disordered" evidence="1">
    <location>
        <begin position="77"/>
        <end position="100"/>
    </location>
</feature>
<protein>
    <submittedName>
        <fullName evidence="2">Uncharacterized protein</fullName>
    </submittedName>
</protein>
<sequence length="100" mass="11684">MKLQKKLLQRQKDKEERERVAEAKNGQQQITVEAKQAKQKAQKTRRPPQQSKQKKQIVIPPAIELLDNIIEVVEVETVNPTTGRPRRQPRLPQRFQSPDI</sequence>
<feature type="compositionally biased region" description="Basic and acidic residues" evidence="1">
    <location>
        <begin position="10"/>
        <end position="22"/>
    </location>
</feature>
<comment type="caution">
    <text evidence="2">The sequence shown here is derived from an EMBL/GenBank/DDBJ whole genome shotgun (WGS) entry which is preliminary data.</text>
</comment>
<gene>
    <name evidence="2" type="ORF">M501DRAFT_1058595</name>
</gene>
<evidence type="ECO:0000256" key="1">
    <source>
        <dbReference type="SAM" id="MobiDB-lite"/>
    </source>
</evidence>
<reference evidence="2" key="1">
    <citation type="journal article" date="2020" name="Stud. Mycol.">
        <title>101 Dothideomycetes genomes: a test case for predicting lifestyles and emergence of pathogens.</title>
        <authorList>
            <person name="Haridas S."/>
            <person name="Albert R."/>
            <person name="Binder M."/>
            <person name="Bloem J."/>
            <person name="Labutti K."/>
            <person name="Salamov A."/>
            <person name="Andreopoulos B."/>
            <person name="Baker S."/>
            <person name="Barry K."/>
            <person name="Bills G."/>
            <person name="Bluhm B."/>
            <person name="Cannon C."/>
            <person name="Castanera R."/>
            <person name="Culley D."/>
            <person name="Daum C."/>
            <person name="Ezra D."/>
            <person name="Gonzalez J."/>
            <person name="Henrissat B."/>
            <person name="Kuo A."/>
            <person name="Liang C."/>
            <person name="Lipzen A."/>
            <person name="Lutzoni F."/>
            <person name="Magnuson J."/>
            <person name="Mondo S."/>
            <person name="Nolan M."/>
            <person name="Ohm R."/>
            <person name="Pangilinan J."/>
            <person name="Park H.-J."/>
            <person name="Ramirez L."/>
            <person name="Alfaro M."/>
            <person name="Sun H."/>
            <person name="Tritt A."/>
            <person name="Yoshinaga Y."/>
            <person name="Zwiers L.-H."/>
            <person name="Turgeon B."/>
            <person name="Goodwin S."/>
            <person name="Spatafora J."/>
            <person name="Crous P."/>
            <person name="Grigoriev I."/>
        </authorList>
    </citation>
    <scope>NUCLEOTIDE SEQUENCE</scope>
    <source>
        <strain evidence="2">CBS 101060</strain>
    </source>
</reference>
<dbReference type="Proteomes" id="UP000799429">
    <property type="component" value="Unassembled WGS sequence"/>
</dbReference>
<accession>A0A9P4VQL0</accession>
<feature type="compositionally biased region" description="Low complexity" evidence="1">
    <location>
        <begin position="90"/>
        <end position="100"/>
    </location>
</feature>
<dbReference type="AlphaFoldDB" id="A0A9P4VQL0"/>
<feature type="region of interest" description="Disordered" evidence="1">
    <location>
        <begin position="1"/>
        <end position="57"/>
    </location>
</feature>
<organism evidence="2 3">
    <name type="scientific">Patellaria atrata CBS 101060</name>
    <dbReference type="NCBI Taxonomy" id="1346257"/>
    <lineage>
        <taxon>Eukaryota</taxon>
        <taxon>Fungi</taxon>
        <taxon>Dikarya</taxon>
        <taxon>Ascomycota</taxon>
        <taxon>Pezizomycotina</taxon>
        <taxon>Dothideomycetes</taxon>
        <taxon>Dothideomycetes incertae sedis</taxon>
        <taxon>Patellariales</taxon>
        <taxon>Patellariaceae</taxon>
        <taxon>Patellaria</taxon>
    </lineage>
</organism>